<feature type="compositionally biased region" description="Polar residues" evidence="5">
    <location>
        <begin position="391"/>
        <end position="401"/>
    </location>
</feature>
<keyword evidence="3" id="KW-0862">Zinc</keyword>
<evidence type="ECO:0000259" key="6">
    <source>
        <dbReference type="PROSITE" id="PS50178"/>
    </source>
</evidence>
<feature type="domain" description="FYVE-type" evidence="6">
    <location>
        <begin position="440"/>
        <end position="546"/>
    </location>
</feature>
<dbReference type="InterPro" id="IPR036531">
    <property type="entry name" value="Rbsn_Rab-bd_sf"/>
</dbReference>
<evidence type="ECO:0000313" key="8">
    <source>
        <dbReference type="Proteomes" id="UP001219525"/>
    </source>
</evidence>
<dbReference type="PROSITE" id="PS50178">
    <property type="entry name" value="ZF_FYVE"/>
    <property type="match status" value="1"/>
</dbReference>
<evidence type="ECO:0000313" key="7">
    <source>
        <dbReference type="EMBL" id="KAJ7197138.1"/>
    </source>
</evidence>
<feature type="region of interest" description="Disordered" evidence="5">
    <location>
        <begin position="1"/>
        <end position="340"/>
    </location>
</feature>
<dbReference type="SMART" id="SM00064">
    <property type="entry name" value="FYVE"/>
    <property type="match status" value="1"/>
</dbReference>
<feature type="compositionally biased region" description="Low complexity" evidence="5">
    <location>
        <begin position="137"/>
        <end position="154"/>
    </location>
</feature>
<dbReference type="InterPro" id="IPR017455">
    <property type="entry name" value="Znf_FYVE-rel"/>
</dbReference>
<protein>
    <submittedName>
        <fullName evidence="7">FYVE zinc finger-domain-containing protein</fullName>
    </submittedName>
</protein>
<dbReference type="InterPro" id="IPR021565">
    <property type="entry name" value="Rbsn_Rab-bd"/>
</dbReference>
<dbReference type="SUPFAM" id="SSF57903">
    <property type="entry name" value="FYVE/PHD zinc finger"/>
    <property type="match status" value="1"/>
</dbReference>
<keyword evidence="2 4" id="KW-0863">Zinc-finger</keyword>
<dbReference type="EMBL" id="JARJCW010000079">
    <property type="protein sequence ID" value="KAJ7197138.1"/>
    <property type="molecule type" value="Genomic_DNA"/>
</dbReference>
<dbReference type="InterPro" id="IPR013083">
    <property type="entry name" value="Znf_RING/FYVE/PHD"/>
</dbReference>
<evidence type="ECO:0000256" key="2">
    <source>
        <dbReference type="ARBA" id="ARBA00022771"/>
    </source>
</evidence>
<reference evidence="7" key="1">
    <citation type="submission" date="2023-03" db="EMBL/GenBank/DDBJ databases">
        <title>Massive genome expansion in bonnet fungi (Mycena s.s.) driven by repeated elements and novel gene families across ecological guilds.</title>
        <authorList>
            <consortium name="Lawrence Berkeley National Laboratory"/>
            <person name="Harder C.B."/>
            <person name="Miyauchi S."/>
            <person name="Viragh M."/>
            <person name="Kuo A."/>
            <person name="Thoen E."/>
            <person name="Andreopoulos B."/>
            <person name="Lu D."/>
            <person name="Skrede I."/>
            <person name="Drula E."/>
            <person name="Henrissat B."/>
            <person name="Morin E."/>
            <person name="Kohler A."/>
            <person name="Barry K."/>
            <person name="LaButti K."/>
            <person name="Morin E."/>
            <person name="Salamov A."/>
            <person name="Lipzen A."/>
            <person name="Mereny Z."/>
            <person name="Hegedus B."/>
            <person name="Baldrian P."/>
            <person name="Stursova M."/>
            <person name="Weitz H."/>
            <person name="Taylor A."/>
            <person name="Grigoriev I.V."/>
            <person name="Nagy L.G."/>
            <person name="Martin F."/>
            <person name="Kauserud H."/>
        </authorList>
    </citation>
    <scope>NUCLEOTIDE SEQUENCE</scope>
    <source>
        <strain evidence="7">9144</strain>
    </source>
</reference>
<dbReference type="PANTHER" id="PTHR23164:SF30">
    <property type="entry name" value="EARLY ENDOSOME ANTIGEN 1"/>
    <property type="match status" value="1"/>
</dbReference>
<dbReference type="AlphaFoldDB" id="A0AAD6Y549"/>
<evidence type="ECO:0000256" key="4">
    <source>
        <dbReference type="PROSITE-ProRule" id="PRU00091"/>
    </source>
</evidence>
<keyword evidence="8" id="KW-1185">Reference proteome</keyword>
<proteinExistence type="predicted"/>
<dbReference type="CDD" id="cd15737">
    <property type="entry name" value="FYVE2_Vac1p_like"/>
    <property type="match status" value="1"/>
</dbReference>
<dbReference type="Proteomes" id="UP001219525">
    <property type="component" value="Unassembled WGS sequence"/>
</dbReference>
<dbReference type="PANTHER" id="PTHR23164">
    <property type="entry name" value="EARLY ENDOSOME ANTIGEN 1"/>
    <property type="match status" value="1"/>
</dbReference>
<feature type="region of interest" description="Disordered" evidence="5">
    <location>
        <begin position="385"/>
        <end position="405"/>
    </location>
</feature>
<feature type="compositionally biased region" description="Basic residues" evidence="5">
    <location>
        <begin position="162"/>
        <end position="174"/>
    </location>
</feature>
<feature type="compositionally biased region" description="Low complexity" evidence="5">
    <location>
        <begin position="280"/>
        <end position="324"/>
    </location>
</feature>
<feature type="compositionally biased region" description="Pro residues" evidence="5">
    <location>
        <begin position="84"/>
        <end position="95"/>
    </location>
</feature>
<name>A0AAD6Y549_9AGAR</name>
<evidence type="ECO:0000256" key="5">
    <source>
        <dbReference type="SAM" id="MobiDB-lite"/>
    </source>
</evidence>
<dbReference type="Gene3D" id="4.10.860.20">
    <property type="entry name" value="Rabenosyn, Rab binding domain"/>
    <property type="match status" value="1"/>
</dbReference>
<dbReference type="GO" id="GO:0008270">
    <property type="term" value="F:zinc ion binding"/>
    <property type="evidence" value="ECO:0007669"/>
    <property type="project" value="UniProtKB-KW"/>
</dbReference>
<dbReference type="SUPFAM" id="SSF140125">
    <property type="entry name" value="Rabenosyn-5 Rab-binding domain-like"/>
    <property type="match status" value="1"/>
</dbReference>
<evidence type="ECO:0000256" key="1">
    <source>
        <dbReference type="ARBA" id="ARBA00022723"/>
    </source>
</evidence>
<feature type="compositionally biased region" description="Low complexity" evidence="5">
    <location>
        <begin position="189"/>
        <end position="202"/>
    </location>
</feature>
<gene>
    <name evidence="7" type="ORF">GGX14DRAFT_471371</name>
</gene>
<feature type="compositionally biased region" description="Polar residues" evidence="5">
    <location>
        <begin position="122"/>
        <end position="136"/>
    </location>
</feature>
<dbReference type="Pfam" id="PF11464">
    <property type="entry name" value="Rbsn"/>
    <property type="match status" value="1"/>
</dbReference>
<dbReference type="InterPro" id="IPR000306">
    <property type="entry name" value="Znf_FYVE"/>
</dbReference>
<dbReference type="Pfam" id="PF01363">
    <property type="entry name" value="FYVE"/>
    <property type="match status" value="1"/>
</dbReference>
<accession>A0AAD6Y549</accession>
<organism evidence="7 8">
    <name type="scientific">Mycena pura</name>
    <dbReference type="NCBI Taxonomy" id="153505"/>
    <lineage>
        <taxon>Eukaryota</taxon>
        <taxon>Fungi</taxon>
        <taxon>Dikarya</taxon>
        <taxon>Basidiomycota</taxon>
        <taxon>Agaricomycotina</taxon>
        <taxon>Agaricomycetes</taxon>
        <taxon>Agaricomycetidae</taxon>
        <taxon>Agaricales</taxon>
        <taxon>Marasmiineae</taxon>
        <taxon>Mycenaceae</taxon>
        <taxon>Mycena</taxon>
    </lineage>
</organism>
<dbReference type="InterPro" id="IPR011011">
    <property type="entry name" value="Znf_FYVE_PHD"/>
</dbReference>
<sequence length="739" mass="80115">MSDTVPIIPYQAYRGHAPSPARSTPNDVSPLPISRPSSVIVPTTPPPRTTQNGSVSWGKEPDTTGFSQSLPVIDSSPPVSNGSPNPPVSPGPSSPSGPSMATETPPEPASVNGVHAAAIEITNGSAVSGSELPQSPSQISVEFTSSSSVASSSSIPEDPAVRPRKTSTFRRVPRNSRAPLPSSPLAGGHSRTASSSSMAHSSLRPTSSMSGHPSYIQPRPMSVMVNSREVLSSSPSTGERPPALSSFSKEAEGQHQRHSTPLNADAVAASLASVIPPPRTSSLAPQTTSPSTTSRASSSDPSRQTTPAPVPASVPASPSTQVPPRQVSAPYRPGFQPKGVYRPRTDEFIAHRKAHATSTGYASAERTKLERRLEKLIALHFPEEGKKVTGTGRQPSLTQPEANRRASSFFDLDLKNILSGGGGKEDIRSAEQRITPWQEDSAVVKCPLCSTNFHPLTNRKHHCRLCGQIICALPMKRPHRPQLCSVLFVVDPKTRIIEEVGEGVDYGVRKRRMGSVGGAQELQEPAEEEKFLRGVRICNQCRPVLLRQQYYQQGMQVPTFAKLYEAFITIEKEIEDSLPQFQELFLSLSHDSQPTKEASAVRKRLLEAFTQYDSLAKRIRNLPTTNGRGSSQERVQIAVMTRANLFLQKNMFPLQRASTAASQSVVDRDNEDFLDPSSATALTLQPLLEQEALLETYVEEAKAQRKFEDAKTLRTNLGEIREEIERVLAAEGLKGKRGR</sequence>
<comment type="caution">
    <text evidence="7">The sequence shown here is derived from an EMBL/GenBank/DDBJ whole genome shotgun (WGS) entry which is preliminary data.</text>
</comment>
<keyword evidence="1" id="KW-0479">Metal-binding</keyword>
<evidence type="ECO:0000256" key="3">
    <source>
        <dbReference type="ARBA" id="ARBA00022833"/>
    </source>
</evidence>
<dbReference type="Gene3D" id="3.30.40.10">
    <property type="entry name" value="Zinc/RING finger domain, C3HC4 (zinc finger)"/>
    <property type="match status" value="1"/>
</dbReference>